<evidence type="ECO:0000259" key="5">
    <source>
        <dbReference type="Pfam" id="PF06722"/>
    </source>
</evidence>
<gene>
    <name evidence="7" type="ORF">DPM19_23610</name>
</gene>
<dbReference type="CDD" id="cd03784">
    <property type="entry name" value="GT1_Gtf-like"/>
    <property type="match status" value="1"/>
</dbReference>
<feature type="chain" id="PRO_5016612828" description="Glycosyltransferase" evidence="4">
    <location>
        <begin position="24"/>
        <end position="389"/>
    </location>
</feature>
<dbReference type="AlphaFoldDB" id="A0A365H0J3"/>
<dbReference type="GO" id="GO:0008194">
    <property type="term" value="F:UDP-glycosyltransferase activity"/>
    <property type="evidence" value="ECO:0007669"/>
    <property type="project" value="InterPro"/>
</dbReference>
<feature type="signal peptide" evidence="4">
    <location>
        <begin position="1"/>
        <end position="23"/>
    </location>
</feature>
<dbReference type="GO" id="GO:0016758">
    <property type="term" value="F:hexosyltransferase activity"/>
    <property type="evidence" value="ECO:0007669"/>
    <property type="project" value="UniProtKB-ARBA"/>
</dbReference>
<name>A0A365H0J3_9ACTN</name>
<evidence type="ECO:0000256" key="2">
    <source>
        <dbReference type="ARBA" id="ARBA00022676"/>
    </source>
</evidence>
<dbReference type="InterPro" id="IPR010610">
    <property type="entry name" value="EryCIII-like_C"/>
</dbReference>
<protein>
    <recommendedName>
        <fullName evidence="9">Glycosyltransferase</fullName>
    </recommendedName>
</protein>
<dbReference type="InterPro" id="IPR050426">
    <property type="entry name" value="Glycosyltransferase_28"/>
</dbReference>
<keyword evidence="2" id="KW-0328">Glycosyltransferase</keyword>
<evidence type="ECO:0000256" key="1">
    <source>
        <dbReference type="ARBA" id="ARBA00006962"/>
    </source>
</evidence>
<feature type="domain" description="Erythromycin biosynthesis protein CIII-like C-terminal" evidence="5">
    <location>
        <begin position="243"/>
        <end position="387"/>
    </location>
</feature>
<evidence type="ECO:0000313" key="7">
    <source>
        <dbReference type="EMBL" id="RAY12591.1"/>
    </source>
</evidence>
<evidence type="ECO:0000259" key="6">
    <source>
        <dbReference type="Pfam" id="PF21036"/>
    </source>
</evidence>
<keyword evidence="4" id="KW-0732">Signal</keyword>
<dbReference type="InterPro" id="IPR002213">
    <property type="entry name" value="UDP_glucos_trans"/>
</dbReference>
<keyword evidence="8" id="KW-1185">Reference proteome</keyword>
<dbReference type="RefSeq" id="WP_111870198.1">
    <property type="nucleotide sequence ID" value="NZ_QLYX01000012.1"/>
</dbReference>
<evidence type="ECO:0000313" key="8">
    <source>
        <dbReference type="Proteomes" id="UP000251891"/>
    </source>
</evidence>
<dbReference type="PANTHER" id="PTHR48050">
    <property type="entry name" value="STEROL 3-BETA-GLUCOSYLTRANSFERASE"/>
    <property type="match status" value="1"/>
</dbReference>
<keyword evidence="3" id="KW-0808">Transferase</keyword>
<dbReference type="OrthoDB" id="5488434at2"/>
<dbReference type="InterPro" id="IPR048284">
    <property type="entry name" value="EryCIII-like_N"/>
</dbReference>
<reference evidence="7 8" key="1">
    <citation type="submission" date="2018-06" db="EMBL/GenBank/DDBJ databases">
        <title>Actinomadura craniellae sp. nov. isolated from marine sponge Craniella sp.</title>
        <authorList>
            <person name="Li L."/>
            <person name="Xu Q.H."/>
            <person name="Lin H.W."/>
            <person name="Lu Y.H."/>
        </authorList>
    </citation>
    <scope>NUCLEOTIDE SEQUENCE [LARGE SCALE GENOMIC DNA]</scope>
    <source>
        <strain evidence="7 8">LHW63021</strain>
    </source>
</reference>
<sequence>MRYLFTTMSASSHLMPLIPLAHAAQAAGHESLVATSGSALRTATASGLIATDVGTRNDVVRPYAELVRKLNETSLGADLSDEEMLGVYGTVFGEVGELMLDELVQVAREWRADAIVYPSIHAAGLLAARIVGVPAILHGYGTPLPTFGPALEYLAPTARKAGIDSLREAEIEIDVCPASLSDFVQLPSEIEQPGHTLPMRYTAFSVGSSLPEWARVPADRPRVVATCGSVTEMSRGGSIYREIVQGTADLDVEVVVLTAGADLPELPTPLPDHVRTVDWISLRALLDTSDVIVHHGGSGTVLTSFVSGLPQIAIPLAGTVNWTNAQTVEARGAGMTLDMAGITAPDVARAVDAALRNPSYRKAGTEVAGEMAALPSPTAIVGRIEELIG</sequence>
<comment type="caution">
    <text evidence="7">The sequence shown here is derived from an EMBL/GenBank/DDBJ whole genome shotgun (WGS) entry which is preliminary data.</text>
</comment>
<dbReference type="SUPFAM" id="SSF53756">
    <property type="entry name" value="UDP-Glycosyltransferase/glycogen phosphorylase"/>
    <property type="match status" value="1"/>
</dbReference>
<dbReference type="PANTHER" id="PTHR48050:SF13">
    <property type="entry name" value="STEROL 3-BETA-GLUCOSYLTRANSFERASE UGT80A2"/>
    <property type="match status" value="1"/>
</dbReference>
<dbReference type="Gene3D" id="3.40.50.2000">
    <property type="entry name" value="Glycogen Phosphorylase B"/>
    <property type="match status" value="2"/>
</dbReference>
<evidence type="ECO:0000256" key="3">
    <source>
        <dbReference type="ARBA" id="ARBA00022679"/>
    </source>
</evidence>
<dbReference type="GO" id="GO:0017000">
    <property type="term" value="P:antibiotic biosynthetic process"/>
    <property type="evidence" value="ECO:0007669"/>
    <property type="project" value="UniProtKB-ARBA"/>
</dbReference>
<comment type="similarity">
    <text evidence="1">Belongs to the glycosyltransferase 28 family.</text>
</comment>
<dbReference type="Pfam" id="PF21036">
    <property type="entry name" value="EryCIII-like_N"/>
    <property type="match status" value="1"/>
</dbReference>
<feature type="domain" description="Erythromycin biosynthesis protein CIII-like N-terminal" evidence="6">
    <location>
        <begin position="23"/>
        <end position="228"/>
    </location>
</feature>
<accession>A0A365H0J3</accession>
<evidence type="ECO:0000256" key="4">
    <source>
        <dbReference type="SAM" id="SignalP"/>
    </source>
</evidence>
<dbReference type="Pfam" id="PF06722">
    <property type="entry name" value="EryCIII-like_C"/>
    <property type="match status" value="1"/>
</dbReference>
<evidence type="ECO:0008006" key="9">
    <source>
        <dbReference type="Google" id="ProtNLM"/>
    </source>
</evidence>
<dbReference type="EMBL" id="QLYX01000012">
    <property type="protein sequence ID" value="RAY12591.1"/>
    <property type="molecule type" value="Genomic_DNA"/>
</dbReference>
<dbReference type="Proteomes" id="UP000251891">
    <property type="component" value="Unassembled WGS sequence"/>
</dbReference>
<proteinExistence type="inferred from homology"/>
<organism evidence="7 8">
    <name type="scientific">Actinomadura craniellae</name>
    <dbReference type="NCBI Taxonomy" id="2231787"/>
    <lineage>
        <taxon>Bacteria</taxon>
        <taxon>Bacillati</taxon>
        <taxon>Actinomycetota</taxon>
        <taxon>Actinomycetes</taxon>
        <taxon>Streptosporangiales</taxon>
        <taxon>Thermomonosporaceae</taxon>
        <taxon>Actinomadura</taxon>
    </lineage>
</organism>